<organism evidence="3 4">
    <name type="scientific">Candidatus Agrococcus pullicola</name>
    <dbReference type="NCBI Taxonomy" id="2838429"/>
    <lineage>
        <taxon>Bacteria</taxon>
        <taxon>Bacillati</taxon>
        <taxon>Actinomycetota</taxon>
        <taxon>Actinomycetes</taxon>
        <taxon>Micrococcales</taxon>
        <taxon>Microbacteriaceae</taxon>
        <taxon>Agrococcus</taxon>
    </lineage>
</organism>
<dbReference type="PROSITE" id="PS51740">
    <property type="entry name" value="SPOVT_ABRB"/>
    <property type="match status" value="1"/>
</dbReference>
<accession>A0A9D1YWZ7</accession>
<name>A0A9D1YWZ7_9MICO</name>
<dbReference type="NCBIfam" id="TIGR01439">
    <property type="entry name" value="lp_hng_hel_AbrB"/>
    <property type="match status" value="1"/>
</dbReference>
<protein>
    <submittedName>
        <fullName evidence="3">AbrB/MazE/SpoVT family DNA-binding domain-containing protein</fullName>
    </submittedName>
</protein>
<reference evidence="3" key="1">
    <citation type="journal article" date="2021" name="PeerJ">
        <title>Extensive microbial diversity within the chicken gut microbiome revealed by metagenomics and culture.</title>
        <authorList>
            <person name="Gilroy R."/>
            <person name="Ravi A."/>
            <person name="Getino M."/>
            <person name="Pursley I."/>
            <person name="Horton D.L."/>
            <person name="Alikhan N.F."/>
            <person name="Baker D."/>
            <person name="Gharbi K."/>
            <person name="Hall N."/>
            <person name="Watson M."/>
            <person name="Adriaenssens E.M."/>
            <person name="Foster-Nyarko E."/>
            <person name="Jarju S."/>
            <person name="Secka A."/>
            <person name="Antonio M."/>
            <person name="Oren A."/>
            <person name="Chaudhuri R.R."/>
            <person name="La Ragione R."/>
            <person name="Hildebrand F."/>
            <person name="Pallen M.J."/>
        </authorList>
    </citation>
    <scope>NUCLEOTIDE SEQUENCE</scope>
    <source>
        <strain evidence="3">ChiGjej1B1-98</strain>
    </source>
</reference>
<dbReference type="InterPro" id="IPR007159">
    <property type="entry name" value="SpoVT-AbrB_dom"/>
</dbReference>
<dbReference type="SMART" id="SM00966">
    <property type="entry name" value="SpoVT_AbrB"/>
    <property type="match status" value="1"/>
</dbReference>
<gene>
    <name evidence="3" type="ORF">H9830_10630</name>
</gene>
<dbReference type="SUPFAM" id="SSF89447">
    <property type="entry name" value="AbrB/MazE/MraZ-like"/>
    <property type="match status" value="1"/>
</dbReference>
<evidence type="ECO:0000313" key="3">
    <source>
        <dbReference type="EMBL" id="HIY66717.1"/>
    </source>
</evidence>
<dbReference type="Proteomes" id="UP000824005">
    <property type="component" value="Unassembled WGS sequence"/>
</dbReference>
<evidence type="ECO:0000256" key="1">
    <source>
        <dbReference type="PROSITE-ProRule" id="PRU01076"/>
    </source>
</evidence>
<dbReference type="Gene3D" id="2.10.260.10">
    <property type="match status" value="1"/>
</dbReference>
<sequence>MKLNSKGQVTIPAELRHSHGFVEGDEVEVVADGATLRIVHSSHGATKGERVVQRMQGRASTRLGTDELMHLLRDD</sequence>
<feature type="domain" description="SpoVT-AbrB" evidence="2">
    <location>
        <begin position="1"/>
        <end position="43"/>
    </location>
</feature>
<dbReference type="AlphaFoldDB" id="A0A9D1YWZ7"/>
<proteinExistence type="predicted"/>
<keyword evidence="1 3" id="KW-0238">DNA-binding</keyword>
<dbReference type="InterPro" id="IPR037914">
    <property type="entry name" value="SpoVT-AbrB_sf"/>
</dbReference>
<dbReference type="Pfam" id="PF04014">
    <property type="entry name" value="MazE_antitoxin"/>
    <property type="match status" value="1"/>
</dbReference>
<dbReference type="EMBL" id="DXDC01000320">
    <property type="protein sequence ID" value="HIY66717.1"/>
    <property type="molecule type" value="Genomic_DNA"/>
</dbReference>
<reference evidence="3" key="2">
    <citation type="submission" date="2021-04" db="EMBL/GenBank/DDBJ databases">
        <authorList>
            <person name="Gilroy R."/>
        </authorList>
    </citation>
    <scope>NUCLEOTIDE SEQUENCE</scope>
    <source>
        <strain evidence="3">ChiGjej1B1-98</strain>
    </source>
</reference>
<evidence type="ECO:0000259" key="2">
    <source>
        <dbReference type="PROSITE" id="PS51740"/>
    </source>
</evidence>
<comment type="caution">
    <text evidence="3">The sequence shown here is derived from an EMBL/GenBank/DDBJ whole genome shotgun (WGS) entry which is preliminary data.</text>
</comment>
<dbReference type="GO" id="GO:0003677">
    <property type="term" value="F:DNA binding"/>
    <property type="evidence" value="ECO:0007669"/>
    <property type="project" value="UniProtKB-UniRule"/>
</dbReference>
<evidence type="ECO:0000313" key="4">
    <source>
        <dbReference type="Proteomes" id="UP000824005"/>
    </source>
</evidence>